<name>A0A919PY90_9ACTN</name>
<reference evidence="2" key="1">
    <citation type="submission" date="2021-01" db="EMBL/GenBank/DDBJ databases">
        <title>Whole genome shotgun sequence of Dactylosporangium siamense NBRC 106093.</title>
        <authorList>
            <person name="Komaki H."/>
            <person name="Tamura T."/>
        </authorList>
    </citation>
    <scope>NUCLEOTIDE SEQUENCE</scope>
    <source>
        <strain evidence="2">NBRC 106093</strain>
    </source>
</reference>
<comment type="caution">
    <text evidence="2">The sequence shown here is derived from an EMBL/GenBank/DDBJ whole genome shotgun (WGS) entry which is preliminary data.</text>
</comment>
<evidence type="ECO:0000313" key="3">
    <source>
        <dbReference type="Proteomes" id="UP000660611"/>
    </source>
</evidence>
<dbReference type="EMBL" id="BONQ01000132">
    <property type="protein sequence ID" value="GIG50540.1"/>
    <property type="molecule type" value="Genomic_DNA"/>
</dbReference>
<protein>
    <recommendedName>
        <fullName evidence="1">VWFA domain-containing protein</fullName>
    </recommendedName>
</protein>
<evidence type="ECO:0000313" key="2">
    <source>
        <dbReference type="EMBL" id="GIG50540.1"/>
    </source>
</evidence>
<keyword evidence="3" id="KW-1185">Reference proteome</keyword>
<dbReference type="Pfam" id="PF00092">
    <property type="entry name" value="VWA"/>
    <property type="match status" value="1"/>
</dbReference>
<dbReference type="InterPro" id="IPR002035">
    <property type="entry name" value="VWF_A"/>
</dbReference>
<dbReference type="Gene3D" id="3.40.50.410">
    <property type="entry name" value="von Willebrand factor, type A domain"/>
    <property type="match status" value="1"/>
</dbReference>
<organism evidence="2 3">
    <name type="scientific">Dactylosporangium siamense</name>
    <dbReference type="NCBI Taxonomy" id="685454"/>
    <lineage>
        <taxon>Bacteria</taxon>
        <taxon>Bacillati</taxon>
        <taxon>Actinomycetota</taxon>
        <taxon>Actinomycetes</taxon>
        <taxon>Micromonosporales</taxon>
        <taxon>Micromonosporaceae</taxon>
        <taxon>Dactylosporangium</taxon>
    </lineage>
</organism>
<dbReference type="PROSITE" id="PS50234">
    <property type="entry name" value="VWFA"/>
    <property type="match status" value="1"/>
</dbReference>
<dbReference type="AlphaFoldDB" id="A0A919PY90"/>
<gene>
    <name evidence="2" type="ORF">Dsi01nite_085810</name>
</gene>
<accession>A0A919PY90</accession>
<evidence type="ECO:0000259" key="1">
    <source>
        <dbReference type="PROSITE" id="PS50234"/>
    </source>
</evidence>
<feature type="domain" description="VWFA" evidence="1">
    <location>
        <begin position="1"/>
        <end position="187"/>
    </location>
</feature>
<dbReference type="Proteomes" id="UP000660611">
    <property type="component" value="Unassembled WGS sequence"/>
</dbReference>
<sequence length="226" mass="25313">MAHQDAIGDLNRALRQWREELQADSNLRRIGELALVTFGAGGVTVVDPSGHGREPLASPFVPVNEFNPPPLRASGYSPMVAAVQRALQVVEQRREALRQSGIQMAYRPIVYLLTDGAPTDEAGKRSDRWRDLEPLLRKEEDDHRLLFYAFGVRGADMNVLRELAPKGAFDVQGDNFTTVLAAVRRSIQRIMTVGRSTDPGTVHDQVRSDIDEMQQMREWLSIQKAP</sequence>
<dbReference type="InterPro" id="IPR036465">
    <property type="entry name" value="vWFA_dom_sf"/>
</dbReference>
<proteinExistence type="predicted"/>
<dbReference type="SUPFAM" id="SSF53300">
    <property type="entry name" value="vWA-like"/>
    <property type="match status" value="1"/>
</dbReference>